<dbReference type="EMBL" id="MU864951">
    <property type="protein sequence ID" value="KAK4464181.1"/>
    <property type="molecule type" value="Genomic_DNA"/>
</dbReference>
<dbReference type="GO" id="GO:0046872">
    <property type="term" value="F:metal ion binding"/>
    <property type="evidence" value="ECO:0007669"/>
    <property type="project" value="UniProtKB-KW"/>
</dbReference>
<evidence type="ECO:0000256" key="9">
    <source>
        <dbReference type="ARBA" id="ARBA00022763"/>
    </source>
</evidence>
<proteinExistence type="inferred from homology"/>
<organism evidence="17 18">
    <name type="scientific">Cladorrhinum samala</name>
    <dbReference type="NCBI Taxonomy" id="585594"/>
    <lineage>
        <taxon>Eukaryota</taxon>
        <taxon>Fungi</taxon>
        <taxon>Dikarya</taxon>
        <taxon>Ascomycota</taxon>
        <taxon>Pezizomycotina</taxon>
        <taxon>Sordariomycetes</taxon>
        <taxon>Sordariomycetidae</taxon>
        <taxon>Sordariales</taxon>
        <taxon>Podosporaceae</taxon>
        <taxon>Cladorrhinum</taxon>
    </lineage>
</organism>
<dbReference type="InterPro" id="IPR029398">
    <property type="entry name" value="PolB_thumb"/>
</dbReference>
<dbReference type="InterPro" id="IPR002008">
    <property type="entry name" value="DNA_pol_X_beta-like"/>
</dbReference>
<keyword evidence="8" id="KW-0479">Metal-binding</keyword>
<comment type="similarity">
    <text evidence="2">Belongs to the DNA polymerase type-X family.</text>
</comment>
<dbReference type="GO" id="GO:0003677">
    <property type="term" value="F:DNA binding"/>
    <property type="evidence" value="ECO:0007669"/>
    <property type="project" value="InterPro"/>
</dbReference>
<accession>A0AAV9HYL5</accession>
<dbReference type="InterPro" id="IPR022312">
    <property type="entry name" value="DNA_pol_X"/>
</dbReference>
<comment type="subcellular location">
    <subcellularLocation>
        <location evidence="1">Nucleus</location>
    </subcellularLocation>
</comment>
<dbReference type="PANTHER" id="PTHR11276:SF28">
    <property type="entry name" value="DNA POLYMERASE LAMBDA"/>
    <property type="match status" value="1"/>
</dbReference>
<dbReference type="SUPFAM" id="SSF47802">
    <property type="entry name" value="DNA polymerase beta, N-terminal domain-like"/>
    <property type="match status" value="1"/>
</dbReference>
<evidence type="ECO:0000256" key="11">
    <source>
        <dbReference type="ARBA" id="ARBA00023204"/>
    </source>
</evidence>
<dbReference type="SMART" id="SM00483">
    <property type="entry name" value="POLXc"/>
    <property type="match status" value="1"/>
</dbReference>
<dbReference type="InterPro" id="IPR043519">
    <property type="entry name" value="NT_sf"/>
</dbReference>
<keyword evidence="7" id="KW-0235">DNA replication</keyword>
<dbReference type="InterPro" id="IPR027421">
    <property type="entry name" value="DNA_pol_lamdba_lyase_dom_sf"/>
</dbReference>
<evidence type="ECO:0000256" key="7">
    <source>
        <dbReference type="ARBA" id="ARBA00022705"/>
    </source>
</evidence>
<dbReference type="FunFam" id="1.10.150.20:FF:000010">
    <property type="entry name" value="DNA polymerase lambda"/>
    <property type="match status" value="1"/>
</dbReference>
<dbReference type="GO" id="GO:0005634">
    <property type="term" value="C:nucleus"/>
    <property type="evidence" value="ECO:0007669"/>
    <property type="project" value="UniProtKB-SubCell"/>
</dbReference>
<dbReference type="Proteomes" id="UP001321749">
    <property type="component" value="Unassembled WGS sequence"/>
</dbReference>
<feature type="compositionally biased region" description="Polar residues" evidence="15">
    <location>
        <begin position="286"/>
        <end position="299"/>
    </location>
</feature>
<dbReference type="PRINTS" id="PR00869">
    <property type="entry name" value="DNAPOLX"/>
</dbReference>
<feature type="compositionally biased region" description="Basic residues" evidence="15">
    <location>
        <begin position="392"/>
        <end position="404"/>
    </location>
</feature>
<dbReference type="Gene3D" id="1.10.150.110">
    <property type="entry name" value="DNA polymerase beta, N-terminal domain-like"/>
    <property type="match status" value="1"/>
</dbReference>
<dbReference type="Gene3D" id="3.40.50.10190">
    <property type="entry name" value="BRCT domain"/>
    <property type="match status" value="1"/>
</dbReference>
<reference evidence="17" key="1">
    <citation type="journal article" date="2023" name="Mol. Phylogenet. Evol.">
        <title>Genome-scale phylogeny and comparative genomics of the fungal order Sordariales.</title>
        <authorList>
            <person name="Hensen N."/>
            <person name="Bonometti L."/>
            <person name="Westerberg I."/>
            <person name="Brannstrom I.O."/>
            <person name="Guillou S."/>
            <person name="Cros-Aarteil S."/>
            <person name="Calhoun S."/>
            <person name="Haridas S."/>
            <person name="Kuo A."/>
            <person name="Mondo S."/>
            <person name="Pangilinan J."/>
            <person name="Riley R."/>
            <person name="LaButti K."/>
            <person name="Andreopoulos B."/>
            <person name="Lipzen A."/>
            <person name="Chen C."/>
            <person name="Yan M."/>
            <person name="Daum C."/>
            <person name="Ng V."/>
            <person name="Clum A."/>
            <person name="Steindorff A."/>
            <person name="Ohm R.A."/>
            <person name="Martin F."/>
            <person name="Silar P."/>
            <person name="Natvig D.O."/>
            <person name="Lalanne C."/>
            <person name="Gautier V."/>
            <person name="Ament-Velasquez S.L."/>
            <person name="Kruys A."/>
            <person name="Hutchinson M.I."/>
            <person name="Powell A.J."/>
            <person name="Barry K."/>
            <person name="Miller A.N."/>
            <person name="Grigoriev I.V."/>
            <person name="Debuchy R."/>
            <person name="Gladieux P."/>
            <person name="Hiltunen Thoren M."/>
            <person name="Johannesson H."/>
        </authorList>
    </citation>
    <scope>NUCLEOTIDE SEQUENCE</scope>
    <source>
        <strain evidence="17">PSN324</strain>
    </source>
</reference>
<dbReference type="CDD" id="cd00141">
    <property type="entry name" value="NT_POLXc"/>
    <property type="match status" value="1"/>
</dbReference>
<evidence type="ECO:0000256" key="12">
    <source>
        <dbReference type="ARBA" id="ARBA00023242"/>
    </source>
</evidence>
<evidence type="ECO:0000256" key="10">
    <source>
        <dbReference type="ARBA" id="ARBA00022932"/>
    </source>
</evidence>
<keyword evidence="11" id="KW-0234">DNA repair</keyword>
<dbReference type="FunFam" id="1.10.150.110:FF:000005">
    <property type="entry name" value="DNA polymerase POL4"/>
    <property type="match status" value="1"/>
</dbReference>
<comment type="catalytic activity">
    <reaction evidence="13">
        <text>DNA(n) + a 2'-deoxyribonucleoside 5'-triphosphate = DNA(n+1) + diphosphate</text>
        <dbReference type="Rhea" id="RHEA:22508"/>
        <dbReference type="Rhea" id="RHEA-COMP:17339"/>
        <dbReference type="Rhea" id="RHEA-COMP:17340"/>
        <dbReference type="ChEBI" id="CHEBI:33019"/>
        <dbReference type="ChEBI" id="CHEBI:61560"/>
        <dbReference type="ChEBI" id="CHEBI:173112"/>
        <dbReference type="EC" id="2.7.7.7"/>
    </reaction>
</comment>
<protein>
    <recommendedName>
        <fullName evidence="3">DNA-directed DNA polymerase</fullName>
        <ecNumber evidence="3">2.7.7.7</ecNumber>
    </recommendedName>
</protein>
<dbReference type="FunFam" id="3.30.210.10:FF:000001">
    <property type="entry name" value="DNA polymerase lambda"/>
    <property type="match status" value="1"/>
</dbReference>
<dbReference type="InterPro" id="IPR002054">
    <property type="entry name" value="DNA-dir_DNA_pol_X"/>
</dbReference>
<evidence type="ECO:0000313" key="18">
    <source>
        <dbReference type="Proteomes" id="UP001321749"/>
    </source>
</evidence>
<dbReference type="InterPro" id="IPR018944">
    <property type="entry name" value="DNA_pol_lambd_fingers_domain"/>
</dbReference>
<dbReference type="Pfam" id="PF14791">
    <property type="entry name" value="DNA_pol_B_thumb"/>
    <property type="match status" value="1"/>
</dbReference>
<feature type="compositionally biased region" description="Polar residues" evidence="15">
    <location>
        <begin position="127"/>
        <end position="137"/>
    </location>
</feature>
<dbReference type="Gene3D" id="3.30.460.10">
    <property type="entry name" value="Beta Polymerase, domain 2"/>
    <property type="match status" value="1"/>
</dbReference>
<evidence type="ECO:0000256" key="1">
    <source>
        <dbReference type="ARBA" id="ARBA00004123"/>
    </source>
</evidence>
<dbReference type="InterPro" id="IPR028207">
    <property type="entry name" value="DNA_pol_B_palm_palm"/>
</dbReference>
<dbReference type="Pfam" id="PF14792">
    <property type="entry name" value="DNA_pol_B_palm"/>
    <property type="match status" value="1"/>
</dbReference>
<feature type="domain" description="DNA-directed DNA polymerase X" evidence="16">
    <location>
        <begin position="429"/>
        <end position="762"/>
    </location>
</feature>
<reference evidence="17" key="2">
    <citation type="submission" date="2023-06" db="EMBL/GenBank/DDBJ databases">
        <authorList>
            <consortium name="Lawrence Berkeley National Laboratory"/>
            <person name="Mondo S.J."/>
            <person name="Hensen N."/>
            <person name="Bonometti L."/>
            <person name="Westerberg I."/>
            <person name="Brannstrom I.O."/>
            <person name="Guillou S."/>
            <person name="Cros-Aarteil S."/>
            <person name="Calhoun S."/>
            <person name="Haridas S."/>
            <person name="Kuo A."/>
            <person name="Pangilinan J."/>
            <person name="Riley R."/>
            <person name="Labutti K."/>
            <person name="Andreopoulos B."/>
            <person name="Lipzen A."/>
            <person name="Chen C."/>
            <person name="Yanf M."/>
            <person name="Daum C."/>
            <person name="Ng V."/>
            <person name="Clum A."/>
            <person name="Steindorff A."/>
            <person name="Ohm R."/>
            <person name="Martin F."/>
            <person name="Silar P."/>
            <person name="Natvig D."/>
            <person name="Lalanne C."/>
            <person name="Gautier V."/>
            <person name="Ament-Velasquez S.L."/>
            <person name="Kruys A."/>
            <person name="Hutchinson M.I."/>
            <person name="Powell A.J."/>
            <person name="Barry K."/>
            <person name="Miller A.N."/>
            <person name="Grigoriev I.V."/>
            <person name="Debuchy R."/>
            <person name="Gladieux P."/>
            <person name="Thoren M.H."/>
            <person name="Johannesson H."/>
        </authorList>
    </citation>
    <scope>NUCLEOTIDE SEQUENCE</scope>
    <source>
        <strain evidence="17">PSN324</strain>
    </source>
</reference>
<evidence type="ECO:0000256" key="5">
    <source>
        <dbReference type="ARBA" id="ARBA00022679"/>
    </source>
</evidence>
<dbReference type="Gene3D" id="1.10.150.20">
    <property type="entry name" value="5' to 3' exonuclease, C-terminal subdomain"/>
    <property type="match status" value="1"/>
</dbReference>
<evidence type="ECO:0000256" key="4">
    <source>
        <dbReference type="ARBA" id="ARBA00022634"/>
    </source>
</evidence>
<dbReference type="InterPro" id="IPR037160">
    <property type="entry name" value="DNA_Pol_thumb_sf"/>
</dbReference>
<dbReference type="GO" id="GO:0006303">
    <property type="term" value="P:double-strand break repair via nonhomologous end joining"/>
    <property type="evidence" value="ECO:0007669"/>
    <property type="project" value="TreeGrafter"/>
</dbReference>
<feature type="active site" description="Nucleophile; Schiff-base intermediate with DNA; for 5'-dRP lyase activity" evidence="14">
    <location>
        <position position="490"/>
    </location>
</feature>
<sequence>MAEPTLDEKIAFFGEIDKLAALDRLDQEDDKLDEEEQQHRETCRAFFGPRTKNAIQSRRHLDARSKPQAQLPPKPAHHPLLRRAASLPISTGVSTPAGPRGRPNPQIGDTTSFIEETPVPETVRPRQPTTLTRSTTMPLPGVSRAGAAEQSPSTTTALRKRKRQPATGKQVPASAQLFNGLSFYYIPNNNSNPTRKLRIGKAQEYGARWTRDLSGASHVVVDKNLSYTDIQKILGFSPNPSLILVNEDYPIDCVSFRSLLNPDQQKYWVSGFPSAQNKPPTVGQALATTSPENEQSSLQIKELPKAGTRESTPANEDAPPQKAPSTPKVQNEKPSPRHSEPAPGDELSEYIELLKQYKDLPLDNDEDDSSSTKDAPEDVSEPESASEDERARKRPATRPRRSLRKTIPFEERFACNHGGTKDKIADDSSPNARTIEILQSMCDYYTRINDHWRTTAYRKAIATLRRQNTKVTTEEEAYRLPNIGRRLAMKIEEIVTTNRLRRLDQANAQPLDKSLRLFLGIYGVGLNKATKWVSQGFRTLDDLRQKADLTTNQRVGIEHYRDLNTRIPRQEVSDLGEFVKREASLLDSKVEILIGGSYRRGADSSGDIDLIITKRETCSSAELVPFLEKLIETLYEKQFLVATLAALHTQSRSKEPGSKFHGCCVLPSAEIKVWRRIDFLLVPEAEYGAALIYFTGNDIFNRSMRLLASKKGMRLNQRGLYRDVIRGRGRNKVTEGELIEGRDEKKIFEILGVTWREPRERWC</sequence>
<feature type="compositionally biased region" description="Acidic residues" evidence="15">
    <location>
        <begin position="377"/>
        <end position="386"/>
    </location>
</feature>
<keyword evidence="10" id="KW-0239">DNA-directed DNA polymerase</keyword>
<dbReference type="PRINTS" id="PR00870">
    <property type="entry name" value="DNAPOLXBETA"/>
</dbReference>
<keyword evidence="9" id="KW-0227">DNA damage</keyword>
<evidence type="ECO:0000256" key="8">
    <source>
        <dbReference type="ARBA" id="ARBA00022723"/>
    </source>
</evidence>
<keyword evidence="4" id="KW-0237">DNA synthesis</keyword>
<feature type="region of interest" description="Disordered" evidence="15">
    <location>
        <begin position="271"/>
        <end position="344"/>
    </location>
</feature>
<dbReference type="AlphaFoldDB" id="A0AAV9HYL5"/>
<feature type="compositionally biased region" description="Basic and acidic residues" evidence="15">
    <location>
        <begin position="330"/>
        <end position="340"/>
    </location>
</feature>
<evidence type="ECO:0000256" key="13">
    <source>
        <dbReference type="ARBA" id="ARBA00049244"/>
    </source>
</evidence>
<comment type="caution">
    <text evidence="17">The sequence shown here is derived from an EMBL/GenBank/DDBJ whole genome shotgun (WGS) entry which is preliminary data.</text>
</comment>
<evidence type="ECO:0000256" key="14">
    <source>
        <dbReference type="PIRSR" id="PIRSR622312-50"/>
    </source>
</evidence>
<dbReference type="Gene3D" id="3.30.210.10">
    <property type="entry name" value="DNA polymerase, thumb domain"/>
    <property type="match status" value="1"/>
</dbReference>
<keyword evidence="5" id="KW-0808">Transferase</keyword>
<dbReference type="Pfam" id="PF10391">
    <property type="entry name" value="DNA_pol_lambd_f"/>
    <property type="match status" value="1"/>
</dbReference>
<dbReference type="InterPro" id="IPR036420">
    <property type="entry name" value="BRCT_dom_sf"/>
</dbReference>
<keyword evidence="12" id="KW-0539">Nucleus</keyword>
<dbReference type="EC" id="2.7.7.7" evidence="3"/>
<feature type="region of interest" description="Disordered" evidence="15">
    <location>
        <begin position="30"/>
        <end position="171"/>
    </location>
</feature>
<evidence type="ECO:0000313" key="17">
    <source>
        <dbReference type="EMBL" id="KAK4464181.1"/>
    </source>
</evidence>
<evidence type="ECO:0000256" key="6">
    <source>
        <dbReference type="ARBA" id="ARBA00022695"/>
    </source>
</evidence>
<dbReference type="InterPro" id="IPR010996">
    <property type="entry name" value="HHH_MUS81"/>
</dbReference>
<evidence type="ECO:0000259" key="16">
    <source>
        <dbReference type="SMART" id="SM00483"/>
    </source>
</evidence>
<dbReference type="SUPFAM" id="SSF81301">
    <property type="entry name" value="Nucleotidyltransferase"/>
    <property type="match status" value="1"/>
</dbReference>
<keyword evidence="18" id="KW-1185">Reference proteome</keyword>
<dbReference type="GO" id="GO:0003887">
    <property type="term" value="F:DNA-directed DNA polymerase activity"/>
    <property type="evidence" value="ECO:0007669"/>
    <property type="project" value="UniProtKB-KW"/>
</dbReference>
<name>A0AAV9HYL5_9PEZI</name>
<evidence type="ECO:0000256" key="3">
    <source>
        <dbReference type="ARBA" id="ARBA00012417"/>
    </source>
</evidence>
<dbReference type="SUPFAM" id="SSF81585">
    <property type="entry name" value="PsbU/PolX domain-like"/>
    <property type="match status" value="1"/>
</dbReference>
<gene>
    <name evidence="17" type="ORF">QBC42DRAFT_221308</name>
</gene>
<dbReference type="Pfam" id="PF14716">
    <property type="entry name" value="HHH_8"/>
    <property type="match status" value="1"/>
</dbReference>
<feature type="compositionally biased region" description="Basic and acidic residues" evidence="15">
    <location>
        <begin position="407"/>
        <end position="426"/>
    </location>
</feature>
<dbReference type="PANTHER" id="PTHR11276">
    <property type="entry name" value="DNA POLYMERASE TYPE-X FAMILY MEMBER"/>
    <property type="match status" value="1"/>
</dbReference>
<keyword evidence="6" id="KW-0548">Nucleotidyltransferase</keyword>
<evidence type="ECO:0000256" key="2">
    <source>
        <dbReference type="ARBA" id="ARBA00008323"/>
    </source>
</evidence>
<feature type="region of interest" description="Disordered" evidence="15">
    <location>
        <begin position="361"/>
        <end position="428"/>
    </location>
</feature>
<evidence type="ECO:0000256" key="15">
    <source>
        <dbReference type="SAM" id="MobiDB-lite"/>
    </source>
</evidence>